<evidence type="ECO:0000313" key="2">
    <source>
        <dbReference type="Proteomes" id="UP000615446"/>
    </source>
</evidence>
<gene>
    <name evidence="1" type="ORF">RCL2_001061900</name>
</gene>
<organism evidence="1 2">
    <name type="scientific">Rhizophagus clarus</name>
    <dbReference type="NCBI Taxonomy" id="94130"/>
    <lineage>
        <taxon>Eukaryota</taxon>
        <taxon>Fungi</taxon>
        <taxon>Fungi incertae sedis</taxon>
        <taxon>Mucoromycota</taxon>
        <taxon>Glomeromycotina</taxon>
        <taxon>Glomeromycetes</taxon>
        <taxon>Glomerales</taxon>
        <taxon>Glomeraceae</taxon>
        <taxon>Rhizophagus</taxon>
    </lineage>
</organism>
<reference evidence="1" key="1">
    <citation type="submission" date="2019-10" db="EMBL/GenBank/DDBJ databases">
        <title>Conservation and host-specific expression of non-tandemly repeated heterogenous ribosome RNA gene in arbuscular mycorrhizal fungi.</title>
        <authorList>
            <person name="Maeda T."/>
            <person name="Kobayashi Y."/>
            <person name="Nakagawa T."/>
            <person name="Ezawa T."/>
            <person name="Yamaguchi K."/>
            <person name="Bino T."/>
            <person name="Nishimoto Y."/>
            <person name="Shigenobu S."/>
            <person name="Kawaguchi M."/>
        </authorList>
    </citation>
    <scope>NUCLEOTIDE SEQUENCE</scope>
    <source>
        <strain evidence="1">HR1</strain>
    </source>
</reference>
<dbReference type="EMBL" id="BLAL01000069">
    <property type="protein sequence ID" value="GES83460.1"/>
    <property type="molecule type" value="Genomic_DNA"/>
</dbReference>
<name>A0A8H3LD46_9GLOM</name>
<dbReference type="Proteomes" id="UP000615446">
    <property type="component" value="Unassembled WGS sequence"/>
</dbReference>
<comment type="caution">
    <text evidence="1">The sequence shown here is derived from an EMBL/GenBank/DDBJ whole genome shotgun (WGS) entry which is preliminary data.</text>
</comment>
<dbReference type="AlphaFoldDB" id="A0A8H3LD46"/>
<evidence type="ECO:0000313" key="1">
    <source>
        <dbReference type="EMBL" id="GES83460.1"/>
    </source>
</evidence>
<sequence length="127" mass="14995">MAVKMYKLIWDLLKIIWVASIALTNKLHIISTDYSVVTAYFSYDDIFRLKAIAIAKRHNTCKIINYKVIIQDEWKTFTELMEELCPSDEFTYSPDSRSLNRLWNEIKSIFKQASAKLLHKKDNPFLE</sequence>
<proteinExistence type="predicted"/>
<accession>A0A8H3LD46</accession>
<protein>
    <submittedName>
        <fullName evidence="1">Uncharacterized protein</fullName>
    </submittedName>
</protein>